<keyword evidence="6" id="KW-1185">Reference proteome</keyword>
<dbReference type="PANTHER" id="PTHR24113:SF12">
    <property type="entry name" value="RAN GTPASE-ACTIVATING PROTEIN 1"/>
    <property type="match status" value="1"/>
</dbReference>
<reference evidence="5 6" key="1">
    <citation type="submission" date="2024-04" db="EMBL/GenBank/DDBJ databases">
        <title>Tritrichomonas musculus Genome.</title>
        <authorList>
            <person name="Alves-Ferreira E."/>
            <person name="Grigg M."/>
            <person name="Lorenzi H."/>
            <person name="Galac M."/>
        </authorList>
    </citation>
    <scope>NUCLEOTIDE SEQUENCE [LARGE SCALE GENOMIC DNA]</scope>
    <source>
        <strain evidence="5 6">EAF2021</strain>
    </source>
</reference>
<accession>A0ABR2KT46</accession>
<proteinExistence type="predicted"/>
<dbReference type="SMART" id="SM00368">
    <property type="entry name" value="LRR_RI"/>
    <property type="match status" value="3"/>
</dbReference>
<keyword evidence="3" id="KW-0677">Repeat</keyword>
<dbReference type="PANTHER" id="PTHR24113">
    <property type="entry name" value="RAN GTPASE-ACTIVATING PROTEIN 1"/>
    <property type="match status" value="1"/>
</dbReference>
<evidence type="ECO:0000256" key="2">
    <source>
        <dbReference type="ARBA" id="ARBA00022614"/>
    </source>
</evidence>
<evidence type="ECO:0008006" key="7">
    <source>
        <dbReference type="Google" id="ProtNLM"/>
    </source>
</evidence>
<feature type="compositionally biased region" description="Basic residues" evidence="4">
    <location>
        <begin position="312"/>
        <end position="326"/>
    </location>
</feature>
<comment type="caution">
    <text evidence="5">The sequence shown here is derived from an EMBL/GenBank/DDBJ whole genome shotgun (WGS) entry which is preliminary data.</text>
</comment>
<evidence type="ECO:0000256" key="1">
    <source>
        <dbReference type="ARBA" id="ARBA00022468"/>
    </source>
</evidence>
<dbReference type="InterPro" id="IPR001611">
    <property type="entry name" value="Leu-rich_rpt"/>
</dbReference>
<keyword evidence="1" id="KW-0343">GTPase activation</keyword>
<gene>
    <name evidence="5" type="ORF">M9Y10_022734</name>
</gene>
<evidence type="ECO:0000256" key="3">
    <source>
        <dbReference type="ARBA" id="ARBA00022737"/>
    </source>
</evidence>
<dbReference type="Gene3D" id="3.80.10.10">
    <property type="entry name" value="Ribonuclease Inhibitor"/>
    <property type="match status" value="2"/>
</dbReference>
<dbReference type="EMBL" id="JAPFFF010000003">
    <property type="protein sequence ID" value="KAK8894299.1"/>
    <property type="molecule type" value="Genomic_DNA"/>
</dbReference>
<name>A0ABR2KT46_9EUKA</name>
<dbReference type="SUPFAM" id="SSF52047">
    <property type="entry name" value="RNI-like"/>
    <property type="match status" value="1"/>
</dbReference>
<feature type="compositionally biased region" description="Basic and acidic residues" evidence="4">
    <location>
        <begin position="339"/>
        <end position="353"/>
    </location>
</feature>
<feature type="region of interest" description="Disordered" evidence="4">
    <location>
        <begin position="312"/>
        <end position="359"/>
    </location>
</feature>
<organism evidence="5 6">
    <name type="scientific">Tritrichomonas musculus</name>
    <dbReference type="NCBI Taxonomy" id="1915356"/>
    <lineage>
        <taxon>Eukaryota</taxon>
        <taxon>Metamonada</taxon>
        <taxon>Parabasalia</taxon>
        <taxon>Tritrichomonadida</taxon>
        <taxon>Tritrichomonadidae</taxon>
        <taxon>Tritrichomonas</taxon>
    </lineage>
</organism>
<keyword evidence="2" id="KW-0433">Leucine-rich repeat</keyword>
<protein>
    <recommendedName>
        <fullName evidence="7">Leucine Rich Repeat family protein</fullName>
    </recommendedName>
</protein>
<dbReference type="InterPro" id="IPR027038">
    <property type="entry name" value="RanGap"/>
</dbReference>
<evidence type="ECO:0000313" key="6">
    <source>
        <dbReference type="Proteomes" id="UP001470230"/>
    </source>
</evidence>
<evidence type="ECO:0000313" key="5">
    <source>
        <dbReference type="EMBL" id="KAK8894299.1"/>
    </source>
</evidence>
<sequence length="359" mass="39910">MPAKQKNKKPKKLKPFEKCQEFMDGYTKLAKDYDVETIPLIEEMYNELIAKGKACRKLPQIIQFAETDVPATQLRPLIECLQAFDVKPRFFSFLNTNSGDEGFHVLATSLIPPLEIQGISYINENLGVSGCRAFGRALAASQSLCVLELDFNHGIGDEGVRGLINHGHCQTLLRLSLKYCSIGDKGVDAIGKWIALPECKIEDLDLSGNEIGPLGITAFASNLPKNKSLQKIDFSNNLFANNAQALEALKDGIAECPTLVSVIMTNNFECPEGLDEKFFDLVTNKPLGDFEFTHKMDATVFQNTRAIAMANKKKIAKDQKKKKSKKPKNEEEEEEEDGESKTEADISEAKPEENKEEGE</sequence>
<dbReference type="InterPro" id="IPR032675">
    <property type="entry name" value="LRR_dom_sf"/>
</dbReference>
<dbReference type="Proteomes" id="UP001470230">
    <property type="component" value="Unassembled WGS sequence"/>
</dbReference>
<evidence type="ECO:0000256" key="4">
    <source>
        <dbReference type="SAM" id="MobiDB-lite"/>
    </source>
</evidence>
<dbReference type="Pfam" id="PF13516">
    <property type="entry name" value="LRR_6"/>
    <property type="match status" value="3"/>
</dbReference>